<organism evidence="2 3">
    <name type="scientific">Thioalkalivibrio halophilus</name>
    <dbReference type="NCBI Taxonomy" id="252474"/>
    <lineage>
        <taxon>Bacteria</taxon>
        <taxon>Pseudomonadati</taxon>
        <taxon>Pseudomonadota</taxon>
        <taxon>Gammaproteobacteria</taxon>
        <taxon>Chromatiales</taxon>
        <taxon>Ectothiorhodospiraceae</taxon>
        <taxon>Thioalkalivibrio</taxon>
    </lineage>
</organism>
<dbReference type="Pfam" id="PF12728">
    <property type="entry name" value="HTH_17"/>
    <property type="match status" value="1"/>
</dbReference>
<dbReference type="InterPro" id="IPR010093">
    <property type="entry name" value="SinI_DNA-bd"/>
</dbReference>
<name>A0A1V2ZXL3_9GAMM</name>
<feature type="domain" description="Helix-turn-helix" evidence="1">
    <location>
        <begin position="80"/>
        <end position="127"/>
    </location>
</feature>
<dbReference type="OrthoDB" id="26212at2"/>
<dbReference type="Proteomes" id="UP000189177">
    <property type="component" value="Unassembled WGS sequence"/>
</dbReference>
<evidence type="ECO:0000313" key="3">
    <source>
        <dbReference type="Proteomes" id="UP000189177"/>
    </source>
</evidence>
<protein>
    <submittedName>
        <fullName evidence="2">DNA-binding protein</fullName>
    </submittedName>
</protein>
<dbReference type="AlphaFoldDB" id="A0A1V2ZXL3"/>
<dbReference type="GO" id="GO:0003677">
    <property type="term" value="F:DNA binding"/>
    <property type="evidence" value="ECO:0007669"/>
    <property type="project" value="UniProtKB-KW"/>
</dbReference>
<proteinExistence type="predicted"/>
<keyword evidence="2" id="KW-0238">DNA-binding</keyword>
<accession>A0A1V2ZXL3</accession>
<dbReference type="STRING" id="252474.B1A74_08715"/>
<dbReference type="EMBL" id="MUZR01000033">
    <property type="protein sequence ID" value="OOC09860.1"/>
    <property type="molecule type" value="Genomic_DNA"/>
</dbReference>
<evidence type="ECO:0000313" key="2">
    <source>
        <dbReference type="EMBL" id="OOC09860.1"/>
    </source>
</evidence>
<keyword evidence="3" id="KW-1185">Reference proteome</keyword>
<sequence>MNAHERNSGLPDPEDAALAREGASELARLLAEKLEAERVQIRLDGADLIVPRQAVSLLRDILAQMAQGNAVTVVPTHAELSTQEAATIINVSRPFVVKLLERGDIPFRKAGTHRRIRYEDLMNYKARMDADSREAMDALAAQAQELDMDY</sequence>
<reference evidence="2 3" key="1">
    <citation type="submission" date="2017-02" db="EMBL/GenBank/DDBJ databases">
        <title>Genomic diversity within the haloalkaliphilic genus Thioalkalivibrio.</title>
        <authorList>
            <person name="Ahn A.-C."/>
            <person name="Meier-Kolthoff J."/>
            <person name="Overmars L."/>
            <person name="Richter M."/>
            <person name="Woyke T."/>
            <person name="Sorokin D.Y."/>
            <person name="Muyzer G."/>
        </authorList>
    </citation>
    <scope>NUCLEOTIDE SEQUENCE [LARGE SCALE GENOMIC DNA]</scope>
    <source>
        <strain evidence="2 3">HL17</strain>
    </source>
</reference>
<evidence type="ECO:0000259" key="1">
    <source>
        <dbReference type="Pfam" id="PF12728"/>
    </source>
</evidence>
<comment type="caution">
    <text evidence="2">The sequence shown here is derived from an EMBL/GenBank/DDBJ whole genome shotgun (WGS) entry which is preliminary data.</text>
</comment>
<gene>
    <name evidence="2" type="ORF">B1A74_08715</name>
</gene>
<dbReference type="InterPro" id="IPR041657">
    <property type="entry name" value="HTH_17"/>
</dbReference>
<dbReference type="NCBIfam" id="TIGR01764">
    <property type="entry name" value="excise"/>
    <property type="match status" value="1"/>
</dbReference>
<dbReference type="RefSeq" id="WP_077244405.1">
    <property type="nucleotide sequence ID" value="NZ_MUZR01000033.1"/>
</dbReference>